<dbReference type="GO" id="GO:0060003">
    <property type="term" value="P:copper ion export"/>
    <property type="evidence" value="ECO:0007669"/>
    <property type="project" value="TreeGrafter"/>
</dbReference>
<organism evidence="7 8">
    <name type="scientific">Flavobacterium petrolei</name>
    <dbReference type="NCBI Taxonomy" id="2259594"/>
    <lineage>
        <taxon>Bacteria</taxon>
        <taxon>Pseudomonadati</taxon>
        <taxon>Bacteroidota</taxon>
        <taxon>Flavobacteriia</taxon>
        <taxon>Flavobacteriales</taxon>
        <taxon>Flavobacteriaceae</taxon>
        <taxon>Flavobacterium</taxon>
    </lineage>
</organism>
<dbReference type="RefSeq" id="WP_113667145.1">
    <property type="nucleotide sequence ID" value="NZ_QNVY02000004.1"/>
</dbReference>
<dbReference type="GO" id="GO:0015679">
    <property type="term" value="P:plasma membrane copper ion transport"/>
    <property type="evidence" value="ECO:0007669"/>
    <property type="project" value="TreeGrafter"/>
</dbReference>
<dbReference type="PANTHER" id="PTHR30097">
    <property type="entry name" value="CATION EFFLUX SYSTEM PROTEIN CUSB"/>
    <property type="match status" value="1"/>
</dbReference>
<feature type="chain" id="PRO_5019795457" evidence="5">
    <location>
        <begin position="26"/>
        <end position="427"/>
    </location>
</feature>
<dbReference type="PANTHER" id="PTHR30097:SF4">
    <property type="entry name" value="SLR6042 PROTEIN"/>
    <property type="match status" value="1"/>
</dbReference>
<comment type="similarity">
    <text evidence="1">Belongs to the membrane fusion protein (MFP) (TC 8.A.1) family.</text>
</comment>
<gene>
    <name evidence="7" type="ORF">DR871_013135</name>
</gene>
<dbReference type="GO" id="GO:0030313">
    <property type="term" value="C:cell envelope"/>
    <property type="evidence" value="ECO:0007669"/>
    <property type="project" value="TreeGrafter"/>
</dbReference>
<comment type="caution">
    <text evidence="7">The sequence shown here is derived from an EMBL/GenBank/DDBJ whole genome shotgun (WGS) entry which is preliminary data.</text>
</comment>
<dbReference type="Proteomes" id="UP000253235">
    <property type="component" value="Unassembled WGS sequence"/>
</dbReference>
<dbReference type="EMBL" id="QNVY02000004">
    <property type="protein sequence ID" value="RYJ51365.1"/>
    <property type="molecule type" value="Genomic_DNA"/>
</dbReference>
<dbReference type="Pfam" id="PF25973">
    <property type="entry name" value="BSH_CzcB"/>
    <property type="match status" value="1"/>
</dbReference>
<proteinExistence type="inferred from homology"/>
<dbReference type="NCBIfam" id="TIGR01730">
    <property type="entry name" value="RND_mfp"/>
    <property type="match status" value="1"/>
</dbReference>
<evidence type="ECO:0000256" key="3">
    <source>
        <dbReference type="SAM" id="Coils"/>
    </source>
</evidence>
<sequence>MKFNINKITFIATIVVLIFSFSACKNDKQNEGQSTEAAATEKAEAPHEEEAPTIATLTEEQIKTVGIQLGVIEQKELTATIRANGLLKVPNNNKANATSLYGGVIKTLNVQIGDYVKKGQVIATIANPQFIQLQEEYLSTASRITFAEQELSRQKELFEGNAGAKKNLQSATAELNSLRTRRASLQQQIQLMGINPGSVSNGNLKSALVVISPLNGTVSKVSAKIGSYVDVSSPVIEIVDNSSLHLDLNVFEKDMPMLKVGQTIHFRITNNAVEDYNAKIFAIGSSFENESKTIATHAVVQGNKTGLIDGMNVTAIVSLNNVTTPAVPNDAIVNADGKYYVFVQTDKKAEEHHEEGEKEGSHKESEEEHKEDKSSKNFEKVEVLKGVSDMGYTAVTFVNEIPANAKIVVKGAFFVNAKLSNTGGHEH</sequence>
<feature type="signal peptide" evidence="5">
    <location>
        <begin position="1"/>
        <end position="25"/>
    </location>
</feature>
<reference evidence="7 8" key="1">
    <citation type="submission" date="2019-01" db="EMBL/GenBank/DDBJ databases">
        <title>Flavobacterium sp. nov. isolated from arctic soil.</title>
        <authorList>
            <person name="Kim D.-U."/>
        </authorList>
    </citation>
    <scope>NUCLEOTIDE SEQUENCE [LARGE SCALE GENOMIC DNA]</scope>
    <source>
        <strain evidence="7 8">Kopri-42</strain>
    </source>
</reference>
<feature type="compositionally biased region" description="Basic and acidic residues" evidence="4">
    <location>
        <begin position="39"/>
        <end position="50"/>
    </location>
</feature>
<feature type="region of interest" description="Disordered" evidence="4">
    <location>
        <begin position="348"/>
        <end position="377"/>
    </location>
</feature>
<dbReference type="OrthoDB" id="9814657at2"/>
<evidence type="ECO:0000256" key="4">
    <source>
        <dbReference type="SAM" id="MobiDB-lite"/>
    </source>
</evidence>
<dbReference type="GO" id="GO:0016020">
    <property type="term" value="C:membrane"/>
    <property type="evidence" value="ECO:0007669"/>
    <property type="project" value="InterPro"/>
</dbReference>
<evidence type="ECO:0000256" key="1">
    <source>
        <dbReference type="ARBA" id="ARBA00009477"/>
    </source>
</evidence>
<evidence type="ECO:0000259" key="6">
    <source>
        <dbReference type="Pfam" id="PF25973"/>
    </source>
</evidence>
<dbReference type="SUPFAM" id="SSF111369">
    <property type="entry name" value="HlyD-like secretion proteins"/>
    <property type="match status" value="1"/>
</dbReference>
<keyword evidence="5" id="KW-0732">Signal</keyword>
<feature type="coiled-coil region" evidence="3">
    <location>
        <begin position="161"/>
        <end position="188"/>
    </location>
</feature>
<dbReference type="GO" id="GO:0022857">
    <property type="term" value="F:transmembrane transporter activity"/>
    <property type="evidence" value="ECO:0007669"/>
    <property type="project" value="InterPro"/>
</dbReference>
<keyword evidence="3" id="KW-0175">Coiled coil</keyword>
<dbReference type="Gene3D" id="2.40.30.170">
    <property type="match status" value="1"/>
</dbReference>
<evidence type="ECO:0000313" key="8">
    <source>
        <dbReference type="Proteomes" id="UP000253235"/>
    </source>
</evidence>
<evidence type="ECO:0000313" key="7">
    <source>
        <dbReference type="EMBL" id="RYJ51365.1"/>
    </source>
</evidence>
<dbReference type="Gene3D" id="2.40.50.100">
    <property type="match status" value="1"/>
</dbReference>
<feature type="domain" description="CzcB-like barrel-sandwich hybrid" evidence="6">
    <location>
        <begin position="102"/>
        <end position="240"/>
    </location>
</feature>
<dbReference type="AlphaFoldDB" id="A0A482TFA8"/>
<feature type="region of interest" description="Disordered" evidence="4">
    <location>
        <begin position="32"/>
        <end position="51"/>
    </location>
</feature>
<dbReference type="InterPro" id="IPR006143">
    <property type="entry name" value="RND_pump_MFP"/>
</dbReference>
<protein>
    <submittedName>
        <fullName evidence="7">Efflux RND transporter periplasmic adaptor subunit</fullName>
    </submittedName>
</protein>
<evidence type="ECO:0000256" key="2">
    <source>
        <dbReference type="ARBA" id="ARBA00022448"/>
    </source>
</evidence>
<accession>A0A482TFA8</accession>
<dbReference type="InterPro" id="IPR058647">
    <property type="entry name" value="BSH_CzcB-like"/>
</dbReference>
<keyword evidence="8" id="KW-1185">Reference proteome</keyword>
<evidence type="ECO:0000256" key="5">
    <source>
        <dbReference type="SAM" id="SignalP"/>
    </source>
</evidence>
<name>A0A482TFA8_9FLAO</name>
<dbReference type="PROSITE" id="PS51257">
    <property type="entry name" value="PROKAR_LIPOPROTEIN"/>
    <property type="match status" value="1"/>
</dbReference>
<dbReference type="InterPro" id="IPR051909">
    <property type="entry name" value="MFP_Cation_Efflux"/>
</dbReference>
<keyword evidence="2" id="KW-0813">Transport</keyword>